<gene>
    <name evidence="1" type="ORF">Tci_624264</name>
</gene>
<dbReference type="EMBL" id="BKCJ010438906">
    <property type="protein sequence ID" value="GFA52292.1"/>
    <property type="molecule type" value="Genomic_DNA"/>
</dbReference>
<accession>A0A699JSD9</accession>
<organism evidence="1">
    <name type="scientific">Tanacetum cinerariifolium</name>
    <name type="common">Dalmatian daisy</name>
    <name type="synonym">Chrysanthemum cinerariifolium</name>
    <dbReference type="NCBI Taxonomy" id="118510"/>
    <lineage>
        <taxon>Eukaryota</taxon>
        <taxon>Viridiplantae</taxon>
        <taxon>Streptophyta</taxon>
        <taxon>Embryophyta</taxon>
        <taxon>Tracheophyta</taxon>
        <taxon>Spermatophyta</taxon>
        <taxon>Magnoliopsida</taxon>
        <taxon>eudicotyledons</taxon>
        <taxon>Gunneridae</taxon>
        <taxon>Pentapetalae</taxon>
        <taxon>asterids</taxon>
        <taxon>campanulids</taxon>
        <taxon>Asterales</taxon>
        <taxon>Asteraceae</taxon>
        <taxon>Asteroideae</taxon>
        <taxon>Anthemideae</taxon>
        <taxon>Anthemidinae</taxon>
        <taxon>Tanacetum</taxon>
    </lineage>
</organism>
<sequence length="206" mass="24467">MMIEGLDRSNEMIAKHLQEYQQADADLTIGKKIKLINELVMYQDHHAKILKYQAQQRKPLSKKEQREFCISVLRSHAGWKTKHFRGMKLEEIKEKFILVWKQIEDFVPISSTEEAERVKRKGLKLDQESSKRMKISEDVSKEDLKGMMQLVPVEEKIIRLGGHTAVYQFFVDMLKQFDREDLHQLWALVKETLRIRRATKDKEKEL</sequence>
<evidence type="ECO:0000313" key="1">
    <source>
        <dbReference type="EMBL" id="GFA52292.1"/>
    </source>
</evidence>
<comment type="caution">
    <text evidence="1">The sequence shown here is derived from an EMBL/GenBank/DDBJ whole genome shotgun (WGS) entry which is preliminary data.</text>
</comment>
<proteinExistence type="predicted"/>
<reference evidence="1" key="1">
    <citation type="journal article" date="2019" name="Sci. Rep.">
        <title>Draft genome of Tanacetum cinerariifolium, the natural source of mosquito coil.</title>
        <authorList>
            <person name="Yamashiro T."/>
            <person name="Shiraishi A."/>
            <person name="Satake H."/>
            <person name="Nakayama K."/>
        </authorList>
    </citation>
    <scope>NUCLEOTIDE SEQUENCE</scope>
</reference>
<dbReference type="AlphaFoldDB" id="A0A699JSD9"/>
<protein>
    <submittedName>
        <fullName evidence="1">Uncharacterized protein</fullName>
    </submittedName>
</protein>
<name>A0A699JSD9_TANCI</name>